<protein>
    <submittedName>
        <fullName evidence="2">Uncharacterized protein</fullName>
    </submittedName>
</protein>
<reference evidence="2" key="1">
    <citation type="submission" date="2020-01" db="EMBL/GenBank/DDBJ databases">
        <authorList>
            <person name="Meier V. D."/>
            <person name="Meier V D."/>
        </authorList>
    </citation>
    <scope>NUCLEOTIDE SEQUENCE</scope>
    <source>
        <strain evidence="2">HLG_WM_MAG_06</strain>
    </source>
</reference>
<evidence type="ECO:0000256" key="1">
    <source>
        <dbReference type="SAM" id="SignalP"/>
    </source>
</evidence>
<proteinExistence type="predicted"/>
<keyword evidence="1" id="KW-0732">Signal</keyword>
<sequence>MIKKIIISSLLLTTLSSNLLAKEEKKITITQMEIHLATLAKEIAEEKVKLFQKEALLQDAKLALLKEKEAQKVK</sequence>
<accession>A0A6S6S8N5</accession>
<name>A0A6S6S8N5_9BACT</name>
<evidence type="ECO:0000313" key="2">
    <source>
        <dbReference type="EMBL" id="CAA6806172.1"/>
    </source>
</evidence>
<gene>
    <name evidence="2" type="ORF">HELGO_WM3992</name>
</gene>
<feature type="signal peptide" evidence="1">
    <location>
        <begin position="1"/>
        <end position="21"/>
    </location>
</feature>
<organism evidence="2">
    <name type="scientific">uncultured Sulfurovum sp</name>
    <dbReference type="NCBI Taxonomy" id="269237"/>
    <lineage>
        <taxon>Bacteria</taxon>
        <taxon>Pseudomonadati</taxon>
        <taxon>Campylobacterota</taxon>
        <taxon>Epsilonproteobacteria</taxon>
        <taxon>Campylobacterales</taxon>
        <taxon>Sulfurovaceae</taxon>
        <taxon>Sulfurovum</taxon>
        <taxon>environmental samples</taxon>
    </lineage>
</organism>
<feature type="chain" id="PRO_5028036084" evidence="1">
    <location>
        <begin position="22"/>
        <end position="74"/>
    </location>
</feature>
<dbReference type="AlphaFoldDB" id="A0A6S6S8N5"/>
<dbReference type="EMBL" id="CACVAP010000047">
    <property type="protein sequence ID" value="CAA6806172.1"/>
    <property type="molecule type" value="Genomic_DNA"/>
</dbReference>